<evidence type="ECO:0000313" key="6">
    <source>
        <dbReference type="Proteomes" id="UP000683428"/>
    </source>
</evidence>
<evidence type="ECO:0000259" key="4">
    <source>
        <dbReference type="Pfam" id="PF00881"/>
    </source>
</evidence>
<dbReference type="PANTHER" id="PTHR23026:SF90">
    <property type="entry name" value="IODOTYROSINE DEIODINASE 1"/>
    <property type="match status" value="1"/>
</dbReference>
<sequence length="296" mass="32486">MKTAQPHATSINCTTLSPAAAEKTGATPAAATLPIAATPTASTPVYANAAGVLAQAQEEQAFPEALRDALYHTIFSRRDVRGQFKPDPVPDAVLSRLLTAAHFAPSVGFMQPWSFLLLRDLARRQGVHDLFLQANEEARARFGSDQGRLYSRIKLEGILESPLNLVVTCDRDRAGPVVLGRTHIPTMDLFSTVCAVQNLWLAARAEGLGVGWVSIFDPQRVHAHLGLPPQVEVVAYLCLGYVRHFESQPELETLGWRHRLDLAELVYEDAWGQAAPASLQTQLRQDQARAAKERRL</sequence>
<proteinExistence type="predicted"/>
<dbReference type="GO" id="GO:0102919">
    <property type="term" value="F:5,6-dimethylbenzimidazole synthase activity"/>
    <property type="evidence" value="ECO:0007669"/>
    <property type="project" value="UniProtKB-EC"/>
</dbReference>
<protein>
    <submittedName>
        <fullName evidence="5">5,6-dimethylbenzimidazole synthase</fullName>
        <ecNumber evidence="5">1.13.11.79</ecNumber>
    </submittedName>
</protein>
<dbReference type="Pfam" id="PF00881">
    <property type="entry name" value="Nitroreductase"/>
    <property type="match status" value="1"/>
</dbReference>
<dbReference type="InterPro" id="IPR012825">
    <property type="entry name" value="BluB"/>
</dbReference>
<dbReference type="CDD" id="cd02145">
    <property type="entry name" value="BluB"/>
    <property type="match status" value="1"/>
</dbReference>
<dbReference type="RefSeq" id="WP_216125741.1">
    <property type="nucleotide sequence ID" value="NZ_CP064782.1"/>
</dbReference>
<dbReference type="InterPro" id="IPR029479">
    <property type="entry name" value="Nitroreductase"/>
</dbReference>
<dbReference type="InterPro" id="IPR050627">
    <property type="entry name" value="Nitroreductase/BluB"/>
</dbReference>
<feature type="domain" description="Nitroreductase" evidence="4">
    <location>
        <begin position="75"/>
        <end position="241"/>
    </location>
</feature>
<dbReference type="Proteomes" id="UP000683428">
    <property type="component" value="Chromosome"/>
</dbReference>
<dbReference type="AlphaFoldDB" id="A0A975XVF5"/>
<evidence type="ECO:0000256" key="3">
    <source>
        <dbReference type="ARBA" id="ARBA00023002"/>
    </source>
</evidence>
<accession>A0A975XVF5</accession>
<keyword evidence="3 5" id="KW-0560">Oxidoreductase</keyword>
<organism evidence="5 6">
    <name type="scientific">Azospira inquinata</name>
    <dbReference type="NCBI Taxonomy" id="2785627"/>
    <lineage>
        <taxon>Bacteria</taxon>
        <taxon>Pseudomonadati</taxon>
        <taxon>Pseudomonadota</taxon>
        <taxon>Betaproteobacteria</taxon>
        <taxon>Rhodocyclales</taxon>
        <taxon>Rhodocyclaceae</taxon>
        <taxon>Azospira</taxon>
    </lineage>
</organism>
<evidence type="ECO:0000313" key="5">
    <source>
        <dbReference type="EMBL" id="QWT49755.1"/>
    </source>
</evidence>
<dbReference type="NCBIfam" id="TIGR02476">
    <property type="entry name" value="BluB"/>
    <property type="match status" value="1"/>
</dbReference>
<evidence type="ECO:0000256" key="2">
    <source>
        <dbReference type="ARBA" id="ARBA00022643"/>
    </source>
</evidence>
<keyword evidence="6" id="KW-1185">Reference proteome</keyword>
<keyword evidence="1" id="KW-0285">Flavoprotein</keyword>
<dbReference type="KEGG" id="aiq:Azoinq_03840"/>
<dbReference type="EC" id="1.13.11.79" evidence="5"/>
<name>A0A975XVF5_9RHOO</name>
<evidence type="ECO:0000256" key="1">
    <source>
        <dbReference type="ARBA" id="ARBA00022630"/>
    </source>
</evidence>
<dbReference type="EMBL" id="CP064782">
    <property type="protein sequence ID" value="QWT49755.1"/>
    <property type="molecule type" value="Genomic_DNA"/>
</dbReference>
<gene>
    <name evidence="5" type="primary">bluB</name>
    <name evidence="5" type="ORF">Azoinq_03840</name>
</gene>
<dbReference type="PANTHER" id="PTHR23026">
    <property type="entry name" value="NADPH NITROREDUCTASE"/>
    <property type="match status" value="1"/>
</dbReference>
<keyword evidence="2" id="KW-0288">FMN</keyword>
<reference evidence="5" key="1">
    <citation type="submission" date="2020-11" db="EMBL/GenBank/DDBJ databases">
        <title>Azospira inquinata sp. nov.</title>
        <authorList>
            <person name="Moe W.M."/>
            <person name="Mikes M.C."/>
        </authorList>
    </citation>
    <scope>NUCLEOTIDE SEQUENCE</scope>
    <source>
        <strain evidence="5">Azo-3</strain>
    </source>
</reference>